<keyword evidence="5" id="KW-1185">Reference proteome</keyword>
<dbReference type="GO" id="GO:0032259">
    <property type="term" value="P:methylation"/>
    <property type="evidence" value="ECO:0007669"/>
    <property type="project" value="UniProtKB-KW"/>
</dbReference>
<dbReference type="AlphaFoldDB" id="A0A8G1W524"/>
<dbReference type="InterPro" id="IPR029063">
    <property type="entry name" value="SAM-dependent_MTases_sf"/>
</dbReference>
<accession>A0A8G1W524</accession>
<dbReference type="OrthoDB" id="8300214at2759"/>
<proteinExistence type="predicted"/>
<dbReference type="GO" id="GO:0010420">
    <property type="term" value="F:polyprenyldihydroxybenzoate methyltransferase activity"/>
    <property type="evidence" value="ECO:0007669"/>
    <property type="project" value="TreeGrafter"/>
</dbReference>
<keyword evidence="3" id="KW-0949">S-adenosyl-L-methionine</keyword>
<evidence type="ECO:0000256" key="2">
    <source>
        <dbReference type="ARBA" id="ARBA00022679"/>
    </source>
</evidence>
<sequence>MSTQLDAAWVARLSLHDPAHFSIQHSQTLHRLVLLQHWNIPTGAKVLELGCGQGDCTTVLATAVGKQGSVVAVDPADLDYGAPYTLGQAQGHISQGSLGDRITWVQQPPLDYLSSLPPLSPSSPLASQTKAFDAAVLAHSLWYFASPSLILSTLCALKQHSKRLLLAEWSLVATHPSAQPHVLAALTQAALEYRKPISNSNVRTVLGPRRLTELALAAGWQLQSETRVQSGEGLLDGQWEVSACLSSSFEKEVEEAVSDGRERAMVLALRDACAASLEGIPGGRTGVRAMDVWVASFV</sequence>
<dbReference type="Proteomes" id="UP000249789">
    <property type="component" value="Unassembled WGS sequence"/>
</dbReference>
<protein>
    <submittedName>
        <fullName evidence="4">S-adenosyl-L-methionine-dependent methyltransferase</fullName>
    </submittedName>
</protein>
<evidence type="ECO:0000256" key="3">
    <source>
        <dbReference type="ARBA" id="ARBA00022691"/>
    </source>
</evidence>
<dbReference type="Gene3D" id="3.40.50.150">
    <property type="entry name" value="Vaccinia Virus protein VP39"/>
    <property type="match status" value="1"/>
</dbReference>
<dbReference type="GO" id="GO:0005739">
    <property type="term" value="C:mitochondrion"/>
    <property type="evidence" value="ECO:0007669"/>
    <property type="project" value="TreeGrafter"/>
</dbReference>
<evidence type="ECO:0000256" key="1">
    <source>
        <dbReference type="ARBA" id="ARBA00022603"/>
    </source>
</evidence>
<reference evidence="4 5" key="1">
    <citation type="submission" date="2018-02" db="EMBL/GenBank/DDBJ databases">
        <title>The genomes of Aspergillus section Nigri reveals drivers in fungal speciation.</title>
        <authorList>
            <consortium name="DOE Joint Genome Institute"/>
            <person name="Vesth T.C."/>
            <person name="Nybo J."/>
            <person name="Theobald S."/>
            <person name="Brandl J."/>
            <person name="Frisvad J.C."/>
            <person name="Nielsen K.F."/>
            <person name="Lyhne E.K."/>
            <person name="Kogle M.E."/>
            <person name="Kuo A."/>
            <person name="Riley R."/>
            <person name="Clum A."/>
            <person name="Nolan M."/>
            <person name="Lipzen A."/>
            <person name="Salamov A."/>
            <person name="Henrissat B."/>
            <person name="Wiebenga A."/>
            <person name="De vries R.P."/>
            <person name="Grigoriev I.V."/>
            <person name="Mortensen U.H."/>
            <person name="Andersen M.R."/>
            <person name="Baker S.E."/>
        </authorList>
    </citation>
    <scope>NUCLEOTIDE SEQUENCE [LARGE SCALE GENOMIC DNA]</scope>
    <source>
        <strain evidence="4 5">CBS 313.89</strain>
    </source>
</reference>
<dbReference type="RefSeq" id="XP_040804759.1">
    <property type="nucleotide sequence ID" value="XM_040940118.1"/>
</dbReference>
<evidence type="ECO:0000313" key="4">
    <source>
        <dbReference type="EMBL" id="RAK80749.1"/>
    </source>
</evidence>
<keyword evidence="2 4" id="KW-0808">Transferase</keyword>
<dbReference type="GeneID" id="63857451"/>
<name>A0A8G1W524_9EURO</name>
<gene>
    <name evidence="4" type="ORF">BO72DRAFT_260678</name>
</gene>
<organism evidence="4 5">
    <name type="scientific">Aspergillus fijiensis CBS 313.89</name>
    <dbReference type="NCBI Taxonomy" id="1448319"/>
    <lineage>
        <taxon>Eukaryota</taxon>
        <taxon>Fungi</taxon>
        <taxon>Dikarya</taxon>
        <taxon>Ascomycota</taxon>
        <taxon>Pezizomycotina</taxon>
        <taxon>Eurotiomycetes</taxon>
        <taxon>Eurotiomycetidae</taxon>
        <taxon>Eurotiales</taxon>
        <taxon>Aspergillaceae</taxon>
        <taxon>Aspergillus</taxon>
    </lineage>
</organism>
<dbReference type="Pfam" id="PF13489">
    <property type="entry name" value="Methyltransf_23"/>
    <property type="match status" value="1"/>
</dbReference>
<dbReference type="EMBL" id="KZ824627">
    <property type="protein sequence ID" value="RAK80749.1"/>
    <property type="molecule type" value="Genomic_DNA"/>
</dbReference>
<dbReference type="SUPFAM" id="SSF53335">
    <property type="entry name" value="S-adenosyl-L-methionine-dependent methyltransferases"/>
    <property type="match status" value="1"/>
</dbReference>
<dbReference type="VEuPathDB" id="FungiDB:BO72DRAFT_260678"/>
<dbReference type="PANTHER" id="PTHR43464">
    <property type="entry name" value="METHYLTRANSFERASE"/>
    <property type="match status" value="1"/>
</dbReference>
<dbReference type="PANTHER" id="PTHR43464:SF19">
    <property type="entry name" value="UBIQUINONE BIOSYNTHESIS O-METHYLTRANSFERASE, MITOCHONDRIAL"/>
    <property type="match status" value="1"/>
</dbReference>
<keyword evidence="1 4" id="KW-0489">Methyltransferase</keyword>
<evidence type="ECO:0000313" key="5">
    <source>
        <dbReference type="Proteomes" id="UP000249789"/>
    </source>
</evidence>